<evidence type="ECO:0000259" key="6">
    <source>
        <dbReference type="Pfam" id="PF07715"/>
    </source>
</evidence>
<dbReference type="InterPro" id="IPR008969">
    <property type="entry name" value="CarboxyPept-like_regulatory"/>
</dbReference>
<proteinExistence type="inferred from homology"/>
<dbReference type="Gene3D" id="2.170.130.10">
    <property type="entry name" value="TonB-dependent receptor, plug domain"/>
    <property type="match status" value="1"/>
</dbReference>
<dbReference type="InterPro" id="IPR036942">
    <property type="entry name" value="Beta-barrel_TonB_sf"/>
</dbReference>
<comment type="similarity">
    <text evidence="4">Belongs to the TonB-dependent receptor family.</text>
</comment>
<dbReference type="GeneID" id="82257482"/>
<dbReference type="InterPro" id="IPR010104">
    <property type="entry name" value="TonB_rcpt_bac"/>
</dbReference>
<evidence type="ECO:0000256" key="1">
    <source>
        <dbReference type="ARBA" id="ARBA00004442"/>
    </source>
</evidence>
<dbReference type="InterPro" id="IPR012910">
    <property type="entry name" value="Plug_dom"/>
</dbReference>
<evidence type="ECO:0000256" key="3">
    <source>
        <dbReference type="ARBA" id="ARBA00023237"/>
    </source>
</evidence>
<dbReference type="EMBL" id="FNYS01000010">
    <property type="protein sequence ID" value="SEJ05220.1"/>
    <property type="molecule type" value="Genomic_DNA"/>
</dbReference>
<dbReference type="Pfam" id="PF13715">
    <property type="entry name" value="CarbopepD_reg_2"/>
    <property type="match status" value="1"/>
</dbReference>
<name>A0A1H6VX72_9FLAO</name>
<gene>
    <name evidence="7" type="ORF">SAMN04488018_11073</name>
</gene>
<dbReference type="RefSeq" id="WP_074746436.1">
    <property type="nucleotide sequence ID" value="NZ_FNYS01000010.1"/>
</dbReference>
<evidence type="ECO:0000259" key="5">
    <source>
        <dbReference type="Pfam" id="PF00593"/>
    </source>
</evidence>
<evidence type="ECO:0000313" key="8">
    <source>
        <dbReference type="Proteomes" id="UP000183077"/>
    </source>
</evidence>
<dbReference type="Proteomes" id="UP000183077">
    <property type="component" value="Unassembled WGS sequence"/>
</dbReference>
<dbReference type="PANTHER" id="PTHR40980:SF4">
    <property type="entry name" value="TONB-DEPENDENT RECEPTOR-LIKE BETA-BARREL DOMAIN-CONTAINING PROTEIN"/>
    <property type="match status" value="1"/>
</dbReference>
<reference evidence="7 8" key="1">
    <citation type="submission" date="2016-10" db="EMBL/GenBank/DDBJ databases">
        <authorList>
            <person name="de Groot N.N."/>
        </authorList>
    </citation>
    <scope>NUCLEOTIDE SEQUENCE [LARGE SCALE GENOMIC DNA]</scope>
    <source>
        <strain evidence="7 8">DSM 23048</strain>
    </source>
</reference>
<dbReference type="AlphaFoldDB" id="A0A1H6VX72"/>
<keyword evidence="2 4" id="KW-0472">Membrane</keyword>
<keyword evidence="3" id="KW-0998">Cell outer membrane</keyword>
<dbReference type="SUPFAM" id="SSF49464">
    <property type="entry name" value="Carboxypeptidase regulatory domain-like"/>
    <property type="match status" value="1"/>
</dbReference>
<evidence type="ECO:0000256" key="4">
    <source>
        <dbReference type="RuleBase" id="RU003357"/>
    </source>
</evidence>
<comment type="subcellular location">
    <subcellularLocation>
        <location evidence="1 4">Cell outer membrane</location>
    </subcellularLocation>
</comment>
<feature type="domain" description="TonB-dependent receptor-like beta-barrel" evidence="5">
    <location>
        <begin position="459"/>
        <end position="915"/>
    </location>
</feature>
<dbReference type="GO" id="GO:0009279">
    <property type="term" value="C:cell outer membrane"/>
    <property type="evidence" value="ECO:0007669"/>
    <property type="project" value="UniProtKB-SubCell"/>
</dbReference>
<dbReference type="SUPFAM" id="SSF56935">
    <property type="entry name" value="Porins"/>
    <property type="match status" value="1"/>
</dbReference>
<keyword evidence="4" id="KW-0798">TonB box</keyword>
<dbReference type="CDD" id="cd01347">
    <property type="entry name" value="ligand_gated_channel"/>
    <property type="match status" value="1"/>
</dbReference>
<sequence length="949" mass="106308">MKKNYTKLAFVCGALFLGSVQYITAQQIKGTVITEDGAMPGVIVSIPNQNKNTATELDGSFSLIADEEGDCELVLSFIGYTDKKLQLKINKGLNNLGPIKLEADDSVLDEVVIKSPMANSQAKAYSIKMNSQAIMDVVAADAMGKLPDRNAAEAVQRIQGVAVARYHGEADAATVRGTPFSWTSTLFNGNRLPSSNIMGNRSTVLDAVPSELIQYVQVSKAITPDMDGDAIGGSINFITRTAPFSKKLGGSLAGGYNDFSGKTTYNGSLVYGDRFLNNKLGVILVGAIWDRQWGSDAFDVKYNTGSKNENERNAINNVMFKRYMGKRQTYGVNLGLEYEFNADHKVYFRGLYDKFNDIRPVYESYIDYSKSRYQYNYRYSYYQTRLTGGELGGVHSLSDKTKLDWSFSDYTSKYFLDTPSTTDKKGLPIASFYQPITGGFNNLSQDGLLYWGFDGGNAGYDPLKFTPGLKNPNETLNPEKLYLSSLTIMQLDNKENDIIAQINVKNELSDKLTFKGGFKFRTKLRNSTYGSLYTYAGKGDKLSDLNRKGFSKGNGYFTNMKGDYNYYALAIDPLTKNQLYQLFTPDYLKSHNFQDYTPATNPTNVYEARENVYAGYVMATYKATDALTVTGGLRNEYTTTKLTGTKASTDQNTKQTVLSASEIKNDYNVFLPMLHLRYNLDESSNLRFAYTKTFNRANFGDMTPGESINTTGADVVITRGNPDLKPTISNNLDLMYERYFDNVGLLSGGVFYKKIKNVIFTNESQFTQNNSTYIVKEAKNLEDATVAGLEIGMNRRFDFLPGFWSGFGIEANYTFIDSKVNVPRQYRENGQLLTVTDKTSLPDQSKHLGNIILFYEKGKVMVRLAGNYRGKSINAINQNLGKDYYVWTDSNFTLDASATFTLNKKIKFFVELNNLTNEPLKQYMGDKRRITSYEWYGVKGQVGARIDIF</sequence>
<dbReference type="InterPro" id="IPR037066">
    <property type="entry name" value="Plug_dom_sf"/>
</dbReference>
<dbReference type="NCBIfam" id="TIGR01782">
    <property type="entry name" value="TonB-Xanth-Caul"/>
    <property type="match status" value="1"/>
</dbReference>
<evidence type="ECO:0000313" key="7">
    <source>
        <dbReference type="EMBL" id="SEJ05220.1"/>
    </source>
</evidence>
<dbReference type="InterPro" id="IPR000531">
    <property type="entry name" value="Beta-barrel_TonB"/>
</dbReference>
<evidence type="ECO:0000256" key="2">
    <source>
        <dbReference type="ARBA" id="ARBA00023136"/>
    </source>
</evidence>
<dbReference type="Pfam" id="PF07715">
    <property type="entry name" value="Plug"/>
    <property type="match status" value="1"/>
</dbReference>
<dbReference type="PANTHER" id="PTHR40980">
    <property type="entry name" value="PLUG DOMAIN-CONTAINING PROTEIN"/>
    <property type="match status" value="1"/>
</dbReference>
<organism evidence="7 8">
    <name type="scientific">Myroides marinus</name>
    <dbReference type="NCBI Taxonomy" id="703342"/>
    <lineage>
        <taxon>Bacteria</taxon>
        <taxon>Pseudomonadati</taxon>
        <taxon>Bacteroidota</taxon>
        <taxon>Flavobacteriia</taxon>
        <taxon>Flavobacteriales</taxon>
        <taxon>Flavobacteriaceae</taxon>
        <taxon>Myroides</taxon>
    </lineage>
</organism>
<dbReference type="Pfam" id="PF00593">
    <property type="entry name" value="TonB_dep_Rec_b-barrel"/>
    <property type="match status" value="1"/>
</dbReference>
<protein>
    <submittedName>
        <fullName evidence="7">TonB-dependent receptor</fullName>
    </submittedName>
</protein>
<dbReference type="Gene3D" id="2.40.170.20">
    <property type="entry name" value="TonB-dependent receptor, beta-barrel domain"/>
    <property type="match status" value="1"/>
</dbReference>
<keyword evidence="7" id="KW-0675">Receptor</keyword>
<accession>A0A1H6VX72</accession>
<feature type="domain" description="TonB-dependent receptor plug" evidence="6">
    <location>
        <begin position="129"/>
        <end position="233"/>
    </location>
</feature>